<comment type="subcellular location">
    <subcellularLocation>
        <location evidence="1">Nucleus</location>
    </subcellularLocation>
</comment>
<protein>
    <recommendedName>
        <fullName evidence="6">HMG box domain-containing protein</fullName>
    </recommendedName>
</protein>
<comment type="caution">
    <text evidence="7">The sequence shown here is derived from an EMBL/GenBank/DDBJ whole genome shotgun (WGS) entry which is preliminary data.</text>
</comment>
<dbReference type="PANTHER" id="PTHR10270:SF327">
    <property type="entry name" value="PROTEIN CBG16280"/>
    <property type="match status" value="1"/>
</dbReference>
<evidence type="ECO:0000313" key="8">
    <source>
        <dbReference type="Proteomes" id="UP000580250"/>
    </source>
</evidence>
<dbReference type="OrthoDB" id="6247875at2759"/>
<feature type="domain" description="HMG box" evidence="6">
    <location>
        <begin position="220"/>
        <end position="288"/>
    </location>
</feature>
<dbReference type="FunFam" id="1.10.30.10:FF:000002">
    <property type="entry name" value="transcription factor Sox-2"/>
    <property type="match status" value="1"/>
</dbReference>
<evidence type="ECO:0000256" key="3">
    <source>
        <dbReference type="ARBA" id="ARBA00023242"/>
    </source>
</evidence>
<feature type="region of interest" description="Disordered" evidence="5">
    <location>
        <begin position="158"/>
        <end position="198"/>
    </location>
</feature>
<dbReference type="GO" id="GO:0000978">
    <property type="term" value="F:RNA polymerase II cis-regulatory region sequence-specific DNA binding"/>
    <property type="evidence" value="ECO:0007669"/>
    <property type="project" value="TreeGrafter"/>
</dbReference>
<proteinExistence type="predicted"/>
<dbReference type="EMBL" id="CAJEWN010000001">
    <property type="protein sequence ID" value="CAD2122283.1"/>
    <property type="molecule type" value="Genomic_DNA"/>
</dbReference>
<dbReference type="InterPro" id="IPR050140">
    <property type="entry name" value="SRY-related_HMG-box_TF-like"/>
</dbReference>
<dbReference type="InterPro" id="IPR036910">
    <property type="entry name" value="HMG_box_dom_sf"/>
</dbReference>
<feature type="compositionally biased region" description="Low complexity" evidence="5">
    <location>
        <begin position="163"/>
        <end position="180"/>
    </location>
</feature>
<dbReference type="GO" id="GO:0030182">
    <property type="term" value="P:neuron differentiation"/>
    <property type="evidence" value="ECO:0007669"/>
    <property type="project" value="TreeGrafter"/>
</dbReference>
<evidence type="ECO:0000313" key="7">
    <source>
        <dbReference type="EMBL" id="CAD2122283.1"/>
    </source>
</evidence>
<dbReference type="GO" id="GO:0005634">
    <property type="term" value="C:nucleus"/>
    <property type="evidence" value="ECO:0007669"/>
    <property type="project" value="UniProtKB-SubCell"/>
</dbReference>
<dbReference type="InterPro" id="IPR009071">
    <property type="entry name" value="HMG_box_dom"/>
</dbReference>
<feature type="compositionally biased region" description="Basic residues" evidence="5">
    <location>
        <begin position="290"/>
        <end position="299"/>
    </location>
</feature>
<name>A0A6V7THA0_MELEN</name>
<evidence type="ECO:0000256" key="1">
    <source>
        <dbReference type="ARBA" id="ARBA00004123"/>
    </source>
</evidence>
<feature type="DNA-binding region" description="HMG box" evidence="4">
    <location>
        <begin position="220"/>
        <end position="288"/>
    </location>
</feature>
<dbReference type="GO" id="GO:0007420">
    <property type="term" value="P:brain development"/>
    <property type="evidence" value="ECO:0007669"/>
    <property type="project" value="TreeGrafter"/>
</dbReference>
<feature type="compositionally biased region" description="Low complexity" evidence="5">
    <location>
        <begin position="334"/>
        <end position="346"/>
    </location>
</feature>
<feature type="region of interest" description="Disordered" evidence="5">
    <location>
        <begin position="278"/>
        <end position="347"/>
    </location>
</feature>
<dbReference type="SUPFAM" id="SSF47095">
    <property type="entry name" value="HMG-box"/>
    <property type="match status" value="1"/>
</dbReference>
<keyword evidence="3 4" id="KW-0539">Nucleus</keyword>
<dbReference type="PANTHER" id="PTHR10270">
    <property type="entry name" value="SOX TRANSCRIPTION FACTOR"/>
    <property type="match status" value="1"/>
</dbReference>
<organism evidence="7 8">
    <name type="scientific">Meloidogyne enterolobii</name>
    <name type="common">Root-knot nematode worm</name>
    <name type="synonym">Meloidogyne mayaguensis</name>
    <dbReference type="NCBI Taxonomy" id="390850"/>
    <lineage>
        <taxon>Eukaryota</taxon>
        <taxon>Metazoa</taxon>
        <taxon>Ecdysozoa</taxon>
        <taxon>Nematoda</taxon>
        <taxon>Chromadorea</taxon>
        <taxon>Rhabditida</taxon>
        <taxon>Tylenchina</taxon>
        <taxon>Tylenchomorpha</taxon>
        <taxon>Tylenchoidea</taxon>
        <taxon>Meloidogynidae</taxon>
        <taxon>Meloidogyninae</taxon>
        <taxon>Meloidogyne</taxon>
    </lineage>
</organism>
<accession>A0A6V7THA0</accession>
<dbReference type="Proteomes" id="UP000580250">
    <property type="component" value="Unassembled WGS sequence"/>
</dbReference>
<keyword evidence="2 4" id="KW-0238">DNA-binding</keyword>
<evidence type="ECO:0000256" key="4">
    <source>
        <dbReference type="PROSITE-ProRule" id="PRU00267"/>
    </source>
</evidence>
<evidence type="ECO:0000256" key="2">
    <source>
        <dbReference type="ARBA" id="ARBA00023125"/>
    </source>
</evidence>
<evidence type="ECO:0000259" key="6">
    <source>
        <dbReference type="PROSITE" id="PS50118"/>
    </source>
</evidence>
<dbReference type="CDD" id="cd22028">
    <property type="entry name" value="HMG-box_SoxA_SoxB_SoxG"/>
    <property type="match status" value="1"/>
</dbReference>
<feature type="compositionally biased region" description="Basic and acidic residues" evidence="5">
    <location>
        <begin position="278"/>
        <end position="289"/>
    </location>
</feature>
<evidence type="ECO:0000256" key="5">
    <source>
        <dbReference type="SAM" id="MobiDB-lite"/>
    </source>
</evidence>
<sequence length="565" mass="61801">MMTMLEHPEQICLKSDSVTTSNSVHHHQSNIPLILDPSNVSSSLPGERQIVCEQPITHQQQQQLQQTISSHPNLDQQQQDSQQYCYSMFNGMPGVGCNPLQFTPTIDATSCCSSSAASSSTSAPITSFFSSLSNENDDNHNHQKQQLDLKRNSNKNISSHFLASPAGSSSASGSSSAGISHFNGQMSIGGHPHNHQHRQNHLQQKKVVTNGGERIQDERVKRPMNAFMVWSRGQRKKMAIENPKMHNSEISKRLGEEWKRLEEEAKRPFIDEAKRLRNEHMQDHPDYKYRPRRKAKHIQQHQSHNQSKKSQHAAAMAAAALQIHQGVGAHQRQQHAQQQQNTQQQQSSMLINGVSNQMGGGDSVLMAAAFDALKCLPQSVYHPNAIGWSGQHSPGGQPSPYAGMDPYQAAFSAYGMISNPYFMANAGGQTQLYGQDSHHAALYEQHQGNGAFGPVIKSECSDILSAGRPGEETFSMGTNQLQQIGSASGLDLQSLLRWSGSGGNAGGMMQTDQTMAAASQMLNKHHESNPSAESTASMPLAVGCWPQAALWGGGEQTQNGDPHQQ</sequence>
<reference evidence="7 8" key="1">
    <citation type="submission" date="2020-08" db="EMBL/GenBank/DDBJ databases">
        <authorList>
            <person name="Koutsovoulos G."/>
            <person name="Danchin GJ E."/>
        </authorList>
    </citation>
    <scope>NUCLEOTIDE SEQUENCE [LARGE SCALE GENOMIC DNA]</scope>
</reference>
<gene>
    <name evidence="7" type="ORF">MENT_LOCUS107</name>
</gene>
<dbReference type="Gene3D" id="1.10.30.10">
    <property type="entry name" value="High mobility group box domain"/>
    <property type="match status" value="1"/>
</dbReference>
<dbReference type="PROSITE" id="PS50118">
    <property type="entry name" value="HMG_BOX_2"/>
    <property type="match status" value="1"/>
</dbReference>
<dbReference type="GO" id="GO:0001228">
    <property type="term" value="F:DNA-binding transcription activator activity, RNA polymerase II-specific"/>
    <property type="evidence" value="ECO:0007669"/>
    <property type="project" value="TreeGrafter"/>
</dbReference>
<dbReference type="GO" id="GO:0000122">
    <property type="term" value="P:negative regulation of transcription by RNA polymerase II"/>
    <property type="evidence" value="ECO:0007669"/>
    <property type="project" value="TreeGrafter"/>
</dbReference>
<dbReference type="Pfam" id="PF00505">
    <property type="entry name" value="HMG_box"/>
    <property type="match status" value="1"/>
</dbReference>
<dbReference type="SMART" id="SM00398">
    <property type="entry name" value="HMG"/>
    <property type="match status" value="1"/>
</dbReference>
<dbReference type="AlphaFoldDB" id="A0A6V7THA0"/>